<comment type="caution">
    <text evidence="4">The sequence shown here is derived from an EMBL/GenBank/DDBJ whole genome shotgun (WGS) entry which is preliminary data.</text>
</comment>
<dbReference type="EMBL" id="JAGSOH010000008">
    <property type="protein sequence ID" value="MBR7825676.1"/>
    <property type="molecule type" value="Genomic_DNA"/>
</dbReference>
<dbReference type="SUPFAM" id="SSF51735">
    <property type="entry name" value="NAD(P)-binding Rossmann-fold domains"/>
    <property type="match status" value="1"/>
</dbReference>
<dbReference type="PANTHER" id="PTHR43180:SF66">
    <property type="entry name" value="SHORT-CHAIN DEHYDROGENASE_REDUCTASE FAMILY PROTEIN"/>
    <property type="match status" value="1"/>
</dbReference>
<protein>
    <submittedName>
        <fullName evidence="4">Mycofactocin-coupled SDR family oxidoreductase</fullName>
    </submittedName>
</protein>
<keyword evidence="3" id="KW-0520">NAD</keyword>
<evidence type="ECO:0000256" key="2">
    <source>
        <dbReference type="ARBA" id="ARBA00023002"/>
    </source>
</evidence>
<evidence type="ECO:0000313" key="4">
    <source>
        <dbReference type="EMBL" id="MBR7825676.1"/>
    </source>
</evidence>
<dbReference type="AlphaFoldDB" id="A0A941E5X1"/>
<comment type="similarity">
    <text evidence="1">Belongs to the short-chain dehydrogenases/reductases (SDR) family.</text>
</comment>
<dbReference type="PANTHER" id="PTHR43180">
    <property type="entry name" value="3-OXOACYL-(ACYL-CARRIER-PROTEIN) REDUCTASE (AFU_ORTHOLOGUE AFUA_6G11210)"/>
    <property type="match status" value="1"/>
</dbReference>
<dbReference type="GO" id="GO:0016491">
    <property type="term" value="F:oxidoreductase activity"/>
    <property type="evidence" value="ECO:0007669"/>
    <property type="project" value="UniProtKB-KW"/>
</dbReference>
<dbReference type="Proteomes" id="UP000676325">
    <property type="component" value="Unassembled WGS sequence"/>
</dbReference>
<dbReference type="Pfam" id="PF13561">
    <property type="entry name" value="adh_short_C2"/>
    <property type="match status" value="1"/>
</dbReference>
<keyword evidence="5" id="KW-1185">Reference proteome</keyword>
<dbReference type="Gene3D" id="3.40.50.720">
    <property type="entry name" value="NAD(P)-binding Rossmann-like Domain"/>
    <property type="match status" value="1"/>
</dbReference>
<accession>A0A941E5X1</accession>
<dbReference type="FunFam" id="3.40.50.720:FF:000084">
    <property type="entry name" value="Short-chain dehydrogenase reductase"/>
    <property type="match status" value="1"/>
</dbReference>
<gene>
    <name evidence="4" type="ORF">KDK95_05105</name>
</gene>
<dbReference type="RefSeq" id="WP_212516830.1">
    <property type="nucleotide sequence ID" value="NZ_JAGSOH010000008.1"/>
</dbReference>
<keyword evidence="2" id="KW-0560">Oxidoreductase</keyword>
<evidence type="ECO:0000256" key="1">
    <source>
        <dbReference type="ARBA" id="ARBA00006484"/>
    </source>
</evidence>
<dbReference type="PRINTS" id="PR00081">
    <property type="entry name" value="GDHRDH"/>
</dbReference>
<name>A0A941E5X1_9ACTN</name>
<evidence type="ECO:0000313" key="5">
    <source>
        <dbReference type="Proteomes" id="UP000676325"/>
    </source>
</evidence>
<dbReference type="NCBIfam" id="TIGR03971">
    <property type="entry name" value="SDR_subfam_1"/>
    <property type="match status" value="1"/>
</dbReference>
<evidence type="ECO:0000256" key="3">
    <source>
        <dbReference type="ARBA" id="ARBA00023027"/>
    </source>
</evidence>
<dbReference type="InterPro" id="IPR036291">
    <property type="entry name" value="NAD(P)-bd_dom_sf"/>
</dbReference>
<organism evidence="4 5">
    <name type="scientific">Actinospica acidithermotolerans</name>
    <dbReference type="NCBI Taxonomy" id="2828514"/>
    <lineage>
        <taxon>Bacteria</taxon>
        <taxon>Bacillati</taxon>
        <taxon>Actinomycetota</taxon>
        <taxon>Actinomycetes</taxon>
        <taxon>Catenulisporales</taxon>
        <taxon>Actinospicaceae</taxon>
        <taxon>Actinospica</taxon>
    </lineage>
</organism>
<dbReference type="CDD" id="cd05233">
    <property type="entry name" value="SDR_c"/>
    <property type="match status" value="1"/>
</dbReference>
<dbReference type="InterPro" id="IPR023985">
    <property type="entry name" value="SDR_subfam_1"/>
</dbReference>
<sequence length="285" mass="30384">MAGRVEGKVAFITGAARGQGRSHAVRLAEEGADIIAVDILENIPTAAYPMATKEDMDETVRLVESTGRRILPIKADVRDRGQMNDAAAAGMAQFGHIDVLVANAGILSFEREDFAAFTEVFGVDFLGVVNAVDAVAPHIPDGASLIITASTAAMLEGTTDRMGPGGMGYTSAKRAVARYAHDIARLFTARRIRVNVVHPFNTNTTLIQNDLMYKTFRPDLENPTAEDAIPAFAATSPMGVPWVEPLDISNAVLFLASDESRYVTGMQLRVDTGQMLATMTAGVAG</sequence>
<reference evidence="4" key="1">
    <citation type="submission" date="2021-04" db="EMBL/GenBank/DDBJ databases">
        <title>Genome based classification of Actinospica acidithermotolerans sp. nov., an actinobacterium isolated from an Indonesian hot spring.</title>
        <authorList>
            <person name="Kusuma A.B."/>
            <person name="Putra K.E."/>
            <person name="Nafisah S."/>
            <person name="Loh J."/>
            <person name="Nouioui I."/>
            <person name="Goodfellow M."/>
        </authorList>
    </citation>
    <scope>NUCLEOTIDE SEQUENCE</scope>
    <source>
        <strain evidence="4">MGRD01-02</strain>
    </source>
</reference>
<dbReference type="InterPro" id="IPR002347">
    <property type="entry name" value="SDR_fam"/>
</dbReference>
<proteinExistence type="inferred from homology"/>